<keyword evidence="2" id="KW-1185">Reference proteome</keyword>
<evidence type="ECO:0000313" key="2">
    <source>
        <dbReference type="Proteomes" id="UP000309215"/>
    </source>
</evidence>
<organism evidence="1 2">
    <name type="scientific">Polyangium fumosum</name>
    <dbReference type="NCBI Taxonomy" id="889272"/>
    <lineage>
        <taxon>Bacteria</taxon>
        <taxon>Pseudomonadati</taxon>
        <taxon>Myxococcota</taxon>
        <taxon>Polyangia</taxon>
        <taxon>Polyangiales</taxon>
        <taxon>Polyangiaceae</taxon>
        <taxon>Polyangium</taxon>
    </lineage>
</organism>
<comment type="caution">
    <text evidence="1">The sequence shown here is derived from an EMBL/GenBank/DDBJ whole genome shotgun (WGS) entry which is preliminary data.</text>
</comment>
<dbReference type="OrthoDB" id="9810361at2"/>
<protein>
    <recommendedName>
        <fullName evidence="3">YkgJ family cysteine cluster protein</fullName>
    </recommendedName>
</protein>
<gene>
    <name evidence="1" type="ORF">E8A74_48555</name>
</gene>
<dbReference type="Pfam" id="PF03692">
    <property type="entry name" value="CxxCxxCC"/>
    <property type="match status" value="1"/>
</dbReference>
<accession>A0A4U1IJT8</accession>
<dbReference type="InterPro" id="IPR005358">
    <property type="entry name" value="Puta_zinc/iron-chelating_dom"/>
</dbReference>
<dbReference type="EMBL" id="SSMQ01000111">
    <property type="protein sequence ID" value="TKC94162.1"/>
    <property type="molecule type" value="Genomic_DNA"/>
</dbReference>
<evidence type="ECO:0008006" key="3">
    <source>
        <dbReference type="Google" id="ProtNLM"/>
    </source>
</evidence>
<name>A0A4U1IJT8_9BACT</name>
<evidence type="ECO:0000313" key="1">
    <source>
        <dbReference type="EMBL" id="TKC94162.1"/>
    </source>
</evidence>
<dbReference type="Proteomes" id="UP000309215">
    <property type="component" value="Unassembled WGS sequence"/>
</dbReference>
<dbReference type="RefSeq" id="WP_136936021.1">
    <property type="nucleotide sequence ID" value="NZ_SSMQ01000111.1"/>
</dbReference>
<reference evidence="1 2" key="1">
    <citation type="submission" date="2019-04" db="EMBL/GenBank/DDBJ databases">
        <authorList>
            <person name="Li Y."/>
            <person name="Wang J."/>
        </authorList>
    </citation>
    <scope>NUCLEOTIDE SEQUENCE [LARGE SCALE GENOMIC DNA]</scope>
    <source>
        <strain evidence="1 2">DSM 14668</strain>
    </source>
</reference>
<proteinExistence type="predicted"/>
<sequence length="211" mass="22792">MRALRVLQQRDEAIRARVARDVESLLGEGSLESLALAAHAAMERETTRACGTAARAPACSAGCSYCCHVHAHATLPEILAVAAWLRRSLAPEALEALKERLARHVARVEPLSDEERWAARIPCALLDERGYCSVHEARPLRCRAFHSCSADDCRDAFEGRTDALPPRAALLTRAADAVEAGYDHALLAAGIDASGHRLEIGLLCALERTAP</sequence>
<dbReference type="AlphaFoldDB" id="A0A4U1IJT8"/>